<dbReference type="SUPFAM" id="SSF82607">
    <property type="entry name" value="YbaB-like"/>
    <property type="match status" value="1"/>
</dbReference>
<proteinExistence type="inferred from homology"/>
<comment type="similarity">
    <text evidence="2">Belongs to the YbaB/EbfC family.</text>
</comment>
<evidence type="ECO:0000313" key="3">
    <source>
        <dbReference type="EMBL" id="MFD1165652.1"/>
    </source>
</evidence>
<dbReference type="InterPro" id="IPR036894">
    <property type="entry name" value="YbaB-like_sf"/>
</dbReference>
<comment type="caution">
    <text evidence="3">The sequence shown here is derived from an EMBL/GenBank/DDBJ whole genome shotgun (WGS) entry which is preliminary data.</text>
</comment>
<comment type="subcellular location">
    <subcellularLocation>
        <location evidence="2">Cytoplasm</location>
        <location evidence="2">Nucleoid</location>
    </subcellularLocation>
</comment>
<dbReference type="InterPro" id="IPR004401">
    <property type="entry name" value="YbaB/EbfC"/>
</dbReference>
<dbReference type="PIRSF" id="PIRSF004555">
    <property type="entry name" value="UCP004555"/>
    <property type="match status" value="1"/>
</dbReference>
<comment type="function">
    <text evidence="2">Binds to DNA and alters its conformation. May be involved in regulation of gene expression, nucleoid organization and DNA protection.</text>
</comment>
<name>A0ABW3RM80_9SPHI</name>
<evidence type="ECO:0000313" key="4">
    <source>
        <dbReference type="Proteomes" id="UP001597205"/>
    </source>
</evidence>
<dbReference type="NCBIfam" id="TIGR00103">
    <property type="entry name" value="DNA_YbaB_EbfC"/>
    <property type="match status" value="1"/>
</dbReference>
<accession>A0ABW3RM80</accession>
<dbReference type="HAMAP" id="MF_00274">
    <property type="entry name" value="DNA_YbaB_EbfC"/>
    <property type="match status" value="1"/>
</dbReference>
<organism evidence="3 4">
    <name type="scientific">Sphingobacterium daejeonense</name>
    <dbReference type="NCBI Taxonomy" id="371142"/>
    <lineage>
        <taxon>Bacteria</taxon>
        <taxon>Pseudomonadati</taxon>
        <taxon>Bacteroidota</taxon>
        <taxon>Sphingobacteriia</taxon>
        <taxon>Sphingobacteriales</taxon>
        <taxon>Sphingobacteriaceae</taxon>
        <taxon>Sphingobacterium</taxon>
    </lineage>
</organism>
<keyword evidence="2" id="KW-0963">Cytoplasm</keyword>
<dbReference type="Gene3D" id="3.30.1310.10">
    <property type="entry name" value="Nucleoid-associated protein YbaB-like domain"/>
    <property type="match status" value="1"/>
</dbReference>
<keyword evidence="1 2" id="KW-0238">DNA-binding</keyword>
<keyword evidence="4" id="KW-1185">Reference proteome</keyword>
<gene>
    <name evidence="3" type="ORF">ACFQ2C_08560</name>
</gene>
<dbReference type="RefSeq" id="WP_257214053.1">
    <property type="nucleotide sequence ID" value="NZ_JALXMZ010000022.1"/>
</dbReference>
<dbReference type="EMBL" id="JBHTKY010000010">
    <property type="protein sequence ID" value="MFD1165652.1"/>
    <property type="molecule type" value="Genomic_DNA"/>
</dbReference>
<evidence type="ECO:0000256" key="2">
    <source>
        <dbReference type="HAMAP-Rule" id="MF_00274"/>
    </source>
</evidence>
<evidence type="ECO:0000256" key="1">
    <source>
        <dbReference type="ARBA" id="ARBA00023125"/>
    </source>
</evidence>
<dbReference type="PANTHER" id="PTHR33449">
    <property type="entry name" value="NUCLEOID-ASSOCIATED PROTEIN YBAB"/>
    <property type="match status" value="1"/>
</dbReference>
<dbReference type="Proteomes" id="UP001597205">
    <property type="component" value="Unassembled WGS sequence"/>
</dbReference>
<sequence length="111" mass="12265">MKFKKNIMFDKLFEAQQKAQEIKSRLDHISVSGEAEGGKVRVVSTANKEIKEIQIDPEFFKDADKEEIEELLVVALNKALVQAENISQTEMQAASQDLLGGLGGLGNLFGK</sequence>
<comment type="subunit">
    <text evidence="2">Homodimer.</text>
</comment>
<dbReference type="Pfam" id="PF02575">
    <property type="entry name" value="YbaB_DNA_bd"/>
    <property type="match status" value="1"/>
</dbReference>
<dbReference type="PANTHER" id="PTHR33449:SF1">
    <property type="entry name" value="NUCLEOID-ASSOCIATED PROTEIN YBAB"/>
    <property type="match status" value="1"/>
</dbReference>
<reference evidence="4" key="1">
    <citation type="journal article" date="2019" name="Int. J. Syst. Evol. Microbiol.">
        <title>The Global Catalogue of Microorganisms (GCM) 10K type strain sequencing project: providing services to taxonomists for standard genome sequencing and annotation.</title>
        <authorList>
            <consortium name="The Broad Institute Genomics Platform"/>
            <consortium name="The Broad Institute Genome Sequencing Center for Infectious Disease"/>
            <person name="Wu L."/>
            <person name="Ma J."/>
        </authorList>
    </citation>
    <scope>NUCLEOTIDE SEQUENCE [LARGE SCALE GENOMIC DNA]</scope>
    <source>
        <strain evidence="4">CCUG 52468</strain>
    </source>
</reference>
<protein>
    <recommendedName>
        <fullName evidence="2">Nucleoid-associated protein ACFQ2C_08560</fullName>
    </recommendedName>
</protein>